<dbReference type="Proteomes" id="UP000178666">
    <property type="component" value="Chromosome"/>
</dbReference>
<keyword evidence="3" id="KW-1003">Cell membrane</keyword>
<comment type="subcellular location">
    <subcellularLocation>
        <location evidence="1">Cell membrane</location>
        <topology evidence="1">Multi-pass membrane protein</topology>
    </subcellularLocation>
</comment>
<feature type="transmembrane region" description="Helical" evidence="7">
    <location>
        <begin position="116"/>
        <end position="134"/>
    </location>
</feature>
<evidence type="ECO:0000256" key="3">
    <source>
        <dbReference type="ARBA" id="ARBA00022475"/>
    </source>
</evidence>
<keyword evidence="5 7" id="KW-1133">Transmembrane helix</keyword>
<feature type="transmembrane region" description="Helical" evidence="7">
    <location>
        <begin position="240"/>
        <end position="258"/>
    </location>
</feature>
<dbReference type="Pfam" id="PF03601">
    <property type="entry name" value="Cons_hypoth698"/>
    <property type="match status" value="1"/>
</dbReference>
<feature type="transmembrane region" description="Helical" evidence="7">
    <location>
        <begin position="82"/>
        <end position="104"/>
    </location>
</feature>
<organism evidence="8 9">
    <name type="scientific">Acidipropionibacterium acidipropionici</name>
    <dbReference type="NCBI Taxonomy" id="1748"/>
    <lineage>
        <taxon>Bacteria</taxon>
        <taxon>Bacillati</taxon>
        <taxon>Actinomycetota</taxon>
        <taxon>Actinomycetes</taxon>
        <taxon>Propionibacteriales</taxon>
        <taxon>Propionibacteriaceae</taxon>
        <taxon>Acidipropionibacterium</taxon>
    </lineage>
</organism>
<evidence type="ECO:0000313" key="9">
    <source>
        <dbReference type="Proteomes" id="UP000178666"/>
    </source>
</evidence>
<keyword evidence="9" id="KW-1185">Reference proteome</keyword>
<evidence type="ECO:0000313" key="8">
    <source>
        <dbReference type="EMBL" id="AOZ47198.1"/>
    </source>
</evidence>
<feature type="transmembrane region" description="Helical" evidence="7">
    <location>
        <begin position="210"/>
        <end position="228"/>
    </location>
</feature>
<evidence type="ECO:0000256" key="7">
    <source>
        <dbReference type="SAM" id="Phobius"/>
    </source>
</evidence>
<dbReference type="RefSeq" id="WP_071001122.1">
    <property type="nucleotide sequence ID" value="NZ_CP013126.1"/>
</dbReference>
<evidence type="ECO:0000256" key="4">
    <source>
        <dbReference type="ARBA" id="ARBA00022692"/>
    </source>
</evidence>
<protein>
    <recommendedName>
        <fullName evidence="10">Sulfate exporter family transporter</fullName>
    </recommendedName>
</protein>
<keyword evidence="6 7" id="KW-0472">Membrane</keyword>
<evidence type="ECO:0000256" key="1">
    <source>
        <dbReference type="ARBA" id="ARBA00004651"/>
    </source>
</evidence>
<proteinExistence type="inferred from homology"/>
<dbReference type="PANTHER" id="PTHR30106">
    <property type="entry name" value="INNER MEMBRANE PROTEIN YEIH-RELATED"/>
    <property type="match status" value="1"/>
</dbReference>
<evidence type="ECO:0000256" key="6">
    <source>
        <dbReference type="ARBA" id="ARBA00023136"/>
    </source>
</evidence>
<reference evidence="8 9" key="1">
    <citation type="journal article" date="2016" name="Plant Dis.">
        <title>Improved production of propionic acid using genome shuffling.</title>
        <authorList>
            <person name="Luna-Flores C.H."/>
            <person name="Palfreyman R.W."/>
            <person name="Kromer J.O."/>
            <person name="Nielsen L.K."/>
            <person name="Marcellin E."/>
        </authorList>
    </citation>
    <scope>NUCLEOTIDE SEQUENCE [LARGE SCALE GENOMIC DNA]</scope>
    <source>
        <strain evidence="8 9">F3E8</strain>
    </source>
</reference>
<feature type="transmembrane region" description="Helical" evidence="7">
    <location>
        <begin position="264"/>
        <end position="291"/>
    </location>
</feature>
<evidence type="ECO:0000256" key="2">
    <source>
        <dbReference type="ARBA" id="ARBA00007977"/>
    </source>
</evidence>
<accession>A0ABN4U2B7</accession>
<gene>
    <name evidence="8" type="ORF">A8L58_11475</name>
</gene>
<dbReference type="InterPro" id="IPR018383">
    <property type="entry name" value="UPF0324_pro"/>
</dbReference>
<dbReference type="PANTHER" id="PTHR30106:SF2">
    <property type="entry name" value="UPF0324 INNER MEMBRANE PROTEIN YEIH"/>
    <property type="match status" value="1"/>
</dbReference>
<name>A0ABN4U2B7_9ACTN</name>
<dbReference type="GeneID" id="88084435"/>
<feature type="transmembrane region" description="Helical" evidence="7">
    <location>
        <begin position="303"/>
        <end position="323"/>
    </location>
</feature>
<sequence length="324" mass="32757">MSRIPGVAVCGVATAIAMLATHLIPFVGAVLIAIVIGIVFRNVMPAIPALLQPGIDFTARTLLRAGIVLLGFRLALPDVLGLGWGAVVIIVAVVGIGFTGTFLMGRALGVPRDLSMLIAAGFSICGAAAVGGASGTIKAKREDSTAAVALVVLFGTLMIAIVPGVAHLLGLSQHTAGMWAGASTHEVAQVAAIGQILGPDALATATLVKLGRVVLLAPMMMLLTAIVSRRRTETAGSTRPPLLPFWVACFIVATVIASTGLPPAWFTAGAATGQTLLLTASMFGLGCGVHVKSLIGLGLRPVLLALLATCLVSGTAGLGVWLLT</sequence>
<comment type="similarity">
    <text evidence="2">Belongs to the UPF0324 family.</text>
</comment>
<feature type="transmembrane region" description="Helical" evidence="7">
    <location>
        <begin position="146"/>
        <end position="169"/>
    </location>
</feature>
<keyword evidence="4 7" id="KW-0812">Transmembrane</keyword>
<evidence type="ECO:0008006" key="10">
    <source>
        <dbReference type="Google" id="ProtNLM"/>
    </source>
</evidence>
<feature type="transmembrane region" description="Helical" evidence="7">
    <location>
        <begin position="12"/>
        <end position="40"/>
    </location>
</feature>
<dbReference type="EMBL" id="CP015970">
    <property type="protein sequence ID" value="AOZ47198.1"/>
    <property type="molecule type" value="Genomic_DNA"/>
</dbReference>
<evidence type="ECO:0000256" key="5">
    <source>
        <dbReference type="ARBA" id="ARBA00022989"/>
    </source>
</evidence>